<dbReference type="AlphaFoldDB" id="A0A1G5WY42"/>
<dbReference type="Proteomes" id="UP000198756">
    <property type="component" value="Unassembled WGS sequence"/>
</dbReference>
<evidence type="ECO:0000259" key="2">
    <source>
        <dbReference type="Pfam" id="PF00582"/>
    </source>
</evidence>
<comment type="similarity">
    <text evidence="1">Belongs to the universal stress protein A family.</text>
</comment>
<dbReference type="RefSeq" id="WP_092729235.1">
    <property type="nucleotide sequence ID" value="NZ_FMXE01000008.1"/>
</dbReference>
<organism evidence="3 4">
    <name type="scientific">Algoriphagus alkaliphilus</name>
    <dbReference type="NCBI Taxonomy" id="279824"/>
    <lineage>
        <taxon>Bacteria</taxon>
        <taxon>Pseudomonadati</taxon>
        <taxon>Bacteroidota</taxon>
        <taxon>Cytophagia</taxon>
        <taxon>Cytophagales</taxon>
        <taxon>Cyclobacteriaceae</taxon>
        <taxon>Algoriphagus</taxon>
    </lineage>
</organism>
<dbReference type="SUPFAM" id="SSF52402">
    <property type="entry name" value="Adenine nucleotide alpha hydrolases-like"/>
    <property type="match status" value="2"/>
</dbReference>
<dbReference type="EMBL" id="FMXE01000008">
    <property type="protein sequence ID" value="SDA63051.1"/>
    <property type="molecule type" value="Genomic_DNA"/>
</dbReference>
<evidence type="ECO:0000313" key="3">
    <source>
        <dbReference type="EMBL" id="SDA63051.1"/>
    </source>
</evidence>
<dbReference type="PRINTS" id="PR01438">
    <property type="entry name" value="UNVRSLSTRESS"/>
</dbReference>
<reference evidence="4" key="1">
    <citation type="submission" date="2016-10" db="EMBL/GenBank/DDBJ databases">
        <authorList>
            <person name="Varghese N."/>
            <person name="Submissions S."/>
        </authorList>
    </citation>
    <scope>NUCLEOTIDE SEQUENCE [LARGE SCALE GENOMIC DNA]</scope>
    <source>
        <strain evidence="4">DSM 22703</strain>
    </source>
</reference>
<dbReference type="STRING" id="279824.SAMN03080617_01403"/>
<dbReference type="PANTHER" id="PTHR46268">
    <property type="entry name" value="STRESS RESPONSE PROTEIN NHAX"/>
    <property type="match status" value="1"/>
</dbReference>
<dbReference type="CDD" id="cd00293">
    <property type="entry name" value="USP-like"/>
    <property type="match status" value="1"/>
</dbReference>
<dbReference type="Gene3D" id="3.40.50.620">
    <property type="entry name" value="HUPs"/>
    <property type="match status" value="2"/>
</dbReference>
<evidence type="ECO:0000313" key="4">
    <source>
        <dbReference type="Proteomes" id="UP000198756"/>
    </source>
</evidence>
<gene>
    <name evidence="3" type="ORF">SAMN03080617_01403</name>
</gene>
<protein>
    <submittedName>
        <fullName evidence="3">Nucleotide-binding universal stress protein, UspA family</fullName>
    </submittedName>
</protein>
<evidence type="ECO:0000256" key="1">
    <source>
        <dbReference type="ARBA" id="ARBA00008791"/>
    </source>
</evidence>
<proteinExistence type="inferred from homology"/>
<dbReference type="OrthoDB" id="1522603at2"/>
<feature type="domain" description="UspA" evidence="2">
    <location>
        <begin position="1"/>
        <end position="142"/>
    </location>
</feature>
<dbReference type="InterPro" id="IPR006016">
    <property type="entry name" value="UspA"/>
</dbReference>
<sequence length="274" mass="30423">MKTILVPFDFSTYSLAALQTAQRICAKNQAKIICVTVIPSEIDWDLLSEEAKLKYPQLLEERQEAMEVLPGYIKSVAPAKAQIEQIIKIGVPYEQILRVAEQSFADLIVIGAYGKGHVEGNFIGSTLQKVIRFAPCPVLAVKSALDGNAFRKIAFATVFNKTGKVAFEKILPLAKIFKTSIHLLYVNTPAHFTNSSKSDRDMAEFGKGHEQFVIHRYVYNHEDPEKGIMEFCEKKGIRLLGIVSGERGHASSYVIGTTETLIFKSDLGILSIKS</sequence>
<keyword evidence="4" id="KW-1185">Reference proteome</keyword>
<name>A0A1G5WY42_9BACT</name>
<dbReference type="InterPro" id="IPR014729">
    <property type="entry name" value="Rossmann-like_a/b/a_fold"/>
</dbReference>
<dbReference type="PANTHER" id="PTHR46268:SF22">
    <property type="entry name" value="SENSOR PROTEIN KDPD-RELATED"/>
    <property type="match status" value="1"/>
</dbReference>
<dbReference type="Pfam" id="PF00582">
    <property type="entry name" value="Usp"/>
    <property type="match status" value="1"/>
</dbReference>
<accession>A0A1G5WY42</accession>
<dbReference type="InterPro" id="IPR006015">
    <property type="entry name" value="Universal_stress_UspA"/>
</dbReference>